<keyword evidence="6" id="KW-0547">Nucleotide-binding</keyword>
<keyword evidence="5" id="KW-0479">Metal-binding</keyword>
<accession>A0ABY5TN27</accession>
<dbReference type="SUPFAM" id="SSF81301">
    <property type="entry name" value="Nucleotidyltransferase"/>
    <property type="match status" value="1"/>
</dbReference>
<dbReference type="Pfam" id="PF01909">
    <property type="entry name" value="NTP_transf_2"/>
    <property type="match status" value="1"/>
</dbReference>
<evidence type="ECO:0000256" key="1">
    <source>
        <dbReference type="ARBA" id="ARBA00001946"/>
    </source>
</evidence>
<dbReference type="Gene3D" id="3.30.460.10">
    <property type="entry name" value="Beta Polymerase, domain 2"/>
    <property type="match status" value="1"/>
</dbReference>
<dbReference type="CDD" id="cd05403">
    <property type="entry name" value="NT_KNTase_like"/>
    <property type="match status" value="1"/>
</dbReference>
<comment type="cofactor">
    <cofactor evidence="1">
        <name>Mg(2+)</name>
        <dbReference type="ChEBI" id="CHEBI:18420"/>
    </cofactor>
</comment>
<gene>
    <name evidence="11" type="ORF">NYF23_10780</name>
</gene>
<dbReference type="InterPro" id="IPR002934">
    <property type="entry name" value="Polymerase_NTP_transf_dom"/>
</dbReference>
<reference evidence="11" key="1">
    <citation type="submission" date="2022-08" db="EMBL/GenBank/DDBJ databases">
        <title>Catabolic pathway analysis in culturable SAR92 clade bacteria reveals their overlooked roles in DMSP degradation in coastal seas.</title>
        <authorList>
            <person name="He X."/>
            <person name="Zhang X."/>
            <person name="Zhang Y."/>
        </authorList>
    </citation>
    <scope>NUCLEOTIDE SEQUENCE</scope>
    <source>
        <strain evidence="11">H455</strain>
    </source>
</reference>
<keyword evidence="4" id="KW-0548">Nucleotidyltransferase</keyword>
<evidence type="ECO:0000256" key="6">
    <source>
        <dbReference type="ARBA" id="ARBA00022741"/>
    </source>
</evidence>
<keyword evidence="8" id="KW-0460">Magnesium</keyword>
<organism evidence="11 12">
    <name type="scientific">SAR92 clade bacterium H455</name>
    <dbReference type="NCBI Taxonomy" id="2974818"/>
    <lineage>
        <taxon>Bacteria</taxon>
        <taxon>Pseudomonadati</taxon>
        <taxon>Pseudomonadota</taxon>
        <taxon>Gammaproteobacteria</taxon>
        <taxon>Cellvibrionales</taxon>
        <taxon>Porticoccaceae</taxon>
        <taxon>SAR92 clade</taxon>
    </lineage>
</organism>
<dbReference type="PANTHER" id="PTHR33571">
    <property type="entry name" value="SSL8005 PROTEIN"/>
    <property type="match status" value="1"/>
</dbReference>
<name>A0ABY5TN27_9GAMM</name>
<evidence type="ECO:0000313" key="11">
    <source>
        <dbReference type="EMBL" id="UVW34491.1"/>
    </source>
</evidence>
<evidence type="ECO:0000256" key="7">
    <source>
        <dbReference type="ARBA" id="ARBA00022840"/>
    </source>
</evidence>
<evidence type="ECO:0000256" key="8">
    <source>
        <dbReference type="ARBA" id="ARBA00022842"/>
    </source>
</evidence>
<sequence>MLRNELHTKKAEIEAAAAKYGATQIRIFGSVARRDESPDSDMDFLVDLPQGYDLFLQRLPLTEDLAKITGRKVDLVPEHELNIHMRDYVLQEAAEI</sequence>
<dbReference type="Proteomes" id="UP001059934">
    <property type="component" value="Chromosome"/>
</dbReference>
<evidence type="ECO:0000256" key="4">
    <source>
        <dbReference type="ARBA" id="ARBA00022695"/>
    </source>
</evidence>
<evidence type="ECO:0000259" key="10">
    <source>
        <dbReference type="Pfam" id="PF01909"/>
    </source>
</evidence>
<proteinExistence type="inferred from homology"/>
<feature type="domain" description="Polymerase nucleotidyl transferase" evidence="10">
    <location>
        <begin position="17"/>
        <end position="82"/>
    </location>
</feature>
<keyword evidence="12" id="KW-1185">Reference proteome</keyword>
<dbReference type="PANTHER" id="PTHR33571:SF12">
    <property type="entry name" value="BSL3053 PROTEIN"/>
    <property type="match status" value="1"/>
</dbReference>
<evidence type="ECO:0000256" key="3">
    <source>
        <dbReference type="ARBA" id="ARBA00022679"/>
    </source>
</evidence>
<keyword evidence="2" id="KW-1277">Toxin-antitoxin system</keyword>
<dbReference type="InterPro" id="IPR052038">
    <property type="entry name" value="Type-VII_TA_antitoxin"/>
</dbReference>
<dbReference type="EMBL" id="CP103416">
    <property type="protein sequence ID" value="UVW34491.1"/>
    <property type="molecule type" value="Genomic_DNA"/>
</dbReference>
<keyword evidence="7" id="KW-0067">ATP-binding</keyword>
<evidence type="ECO:0000256" key="5">
    <source>
        <dbReference type="ARBA" id="ARBA00022723"/>
    </source>
</evidence>
<evidence type="ECO:0000313" key="12">
    <source>
        <dbReference type="Proteomes" id="UP001059934"/>
    </source>
</evidence>
<evidence type="ECO:0000256" key="2">
    <source>
        <dbReference type="ARBA" id="ARBA00022649"/>
    </source>
</evidence>
<comment type="similarity">
    <text evidence="9">Belongs to the MntA antitoxin family.</text>
</comment>
<protein>
    <submittedName>
        <fullName evidence="11">Nucleotidyltransferase domain-containing protein</fullName>
    </submittedName>
</protein>
<keyword evidence="3" id="KW-0808">Transferase</keyword>
<dbReference type="InterPro" id="IPR043519">
    <property type="entry name" value="NT_sf"/>
</dbReference>
<evidence type="ECO:0000256" key="9">
    <source>
        <dbReference type="ARBA" id="ARBA00038276"/>
    </source>
</evidence>